<dbReference type="AlphaFoldDB" id="A0A109UGM9"/>
<dbReference type="STRING" id="1514105.AOC36_02595"/>
<organism evidence="1 2">
    <name type="scientific">Erysipelothrix larvae</name>
    <dbReference type="NCBI Taxonomy" id="1514105"/>
    <lineage>
        <taxon>Bacteria</taxon>
        <taxon>Bacillati</taxon>
        <taxon>Bacillota</taxon>
        <taxon>Erysipelotrichia</taxon>
        <taxon>Erysipelotrichales</taxon>
        <taxon>Erysipelotrichaceae</taxon>
        <taxon>Erysipelothrix</taxon>
    </lineage>
</organism>
<sequence length="277" mass="32171">MTRIAFIYDFDRTLSPKDMQEFGFIDQLNSNPETFWELSHSLSKKHAMDPILSYMLLMKQEMEKMGKHITKQGLKDLGKDIEYFPGVKDWFSRMNSMALSLGLVAEHYIISSGLKELIEGTEIFHEFKEVFACEYTYDDKGYAIWPAQSINYTTKTQFIFRINKGAMDVSDIIELNQFVPYNERPIPFEHMIYIGDGITDIPSMKVVKVNGGHSIAVFQKGHKEKVEQLVRDKRVNFCAPTDYTKGSHIEKICELILQEISVNVNQKRLRDKIEFIL</sequence>
<dbReference type="EMBL" id="CP013213">
    <property type="protein sequence ID" value="AMC92911.1"/>
    <property type="molecule type" value="Genomic_DNA"/>
</dbReference>
<dbReference type="InterPro" id="IPR036412">
    <property type="entry name" value="HAD-like_sf"/>
</dbReference>
<protein>
    <recommendedName>
        <fullName evidence="3">Phosphoserine phosphatase</fullName>
    </recommendedName>
</protein>
<dbReference type="SUPFAM" id="SSF56784">
    <property type="entry name" value="HAD-like"/>
    <property type="match status" value="1"/>
</dbReference>
<keyword evidence="2" id="KW-1185">Reference proteome</keyword>
<dbReference type="Pfam" id="PF12710">
    <property type="entry name" value="HAD"/>
    <property type="match status" value="1"/>
</dbReference>
<dbReference type="OrthoDB" id="9785423at2"/>
<dbReference type="KEGG" id="erl:AOC36_02595"/>
<dbReference type="RefSeq" id="WP_067631041.1">
    <property type="nucleotide sequence ID" value="NZ_CP013213.1"/>
</dbReference>
<dbReference type="Proteomes" id="UP000063781">
    <property type="component" value="Chromosome"/>
</dbReference>
<evidence type="ECO:0000313" key="1">
    <source>
        <dbReference type="EMBL" id="AMC92911.1"/>
    </source>
</evidence>
<evidence type="ECO:0000313" key="2">
    <source>
        <dbReference type="Proteomes" id="UP000063781"/>
    </source>
</evidence>
<proteinExistence type="predicted"/>
<gene>
    <name evidence="1" type="ORF">AOC36_02595</name>
</gene>
<evidence type="ECO:0008006" key="3">
    <source>
        <dbReference type="Google" id="ProtNLM"/>
    </source>
</evidence>
<reference evidence="1 2" key="1">
    <citation type="submission" date="2015-10" db="EMBL/GenBank/DDBJ databases">
        <title>Erysipelothrix larvae sp. LV19 isolated from the larval gut of the rhinoceros beetle, Trypoxylus dichotomus.</title>
        <authorList>
            <person name="Lim S."/>
            <person name="Kim B.-C."/>
        </authorList>
    </citation>
    <scope>NUCLEOTIDE SEQUENCE [LARGE SCALE GENOMIC DNA]</scope>
    <source>
        <strain evidence="1 2">LV19</strain>
    </source>
</reference>
<accession>A0A109UGM9</accession>
<name>A0A109UGM9_9FIRM</name>
<dbReference type="InterPro" id="IPR023214">
    <property type="entry name" value="HAD_sf"/>
</dbReference>
<dbReference type="Gene3D" id="3.40.50.1000">
    <property type="entry name" value="HAD superfamily/HAD-like"/>
    <property type="match status" value="1"/>
</dbReference>